<sequence length="421" mass="46448">MLRKRDQNLNRGSHLQSGFDFLQMSSFQRHLRIQPIYCFGHGFIVASYDSKKQSTSSAHIPIASGDTTMAANKSSITIDPSKKQSPLRDEKQGASLKDRLPRPKSSQTHPQRSPSITDDSNASLFFVGTATTILEWEGLRLMTDPNFLHAGDHVHLGPGVTATRRTNPAVNLEDLPPVDLVLLSHYHADHFDQKVEAELRRDLPIITTPHAHEHLAHKSGGEAFTSVHALDAWEDMLVHVASPSSPPEGRLPRLHVTGMPGKHIGDGLLAKANDILGAVPPTNGWMLELGYAADAAGEDPDAFHCGYRIYISGDTLYVHELEKIPELYTHAGKPIDLMLVHLGGTTVPGPHMPLVMVTMDAEQGLKLVQLVRPEVTIPIHYDDYDAFLSPLSDFRTAITNGNLTDKVVYLDRGDEFKFTVR</sequence>
<dbReference type="InterPro" id="IPR001279">
    <property type="entry name" value="Metallo-B-lactamas"/>
</dbReference>
<dbReference type="Pfam" id="PF12706">
    <property type="entry name" value="Lactamase_B_2"/>
    <property type="match status" value="1"/>
</dbReference>
<evidence type="ECO:0000313" key="3">
    <source>
        <dbReference type="EMBL" id="OCT44907.1"/>
    </source>
</evidence>
<gene>
    <name evidence="3" type="ORF">CLCR_05642</name>
</gene>
<dbReference type="PANTHER" id="PTHR43546">
    <property type="entry name" value="UPF0173 METAL-DEPENDENT HYDROLASE MJ1163-RELATED"/>
    <property type="match status" value="1"/>
</dbReference>
<dbReference type="EMBL" id="LGRB01000020">
    <property type="protein sequence ID" value="OCT44907.1"/>
    <property type="molecule type" value="Genomic_DNA"/>
</dbReference>
<dbReference type="InterPro" id="IPR036866">
    <property type="entry name" value="RibonucZ/Hydroxyglut_hydro"/>
</dbReference>
<dbReference type="InterPro" id="IPR050114">
    <property type="entry name" value="UPF0173_UPF0282_UlaG_hydrolase"/>
</dbReference>
<dbReference type="VEuPathDB" id="FungiDB:CLCR_05642"/>
<evidence type="ECO:0000256" key="1">
    <source>
        <dbReference type="SAM" id="MobiDB-lite"/>
    </source>
</evidence>
<evidence type="ECO:0000313" key="4">
    <source>
        <dbReference type="Proteomes" id="UP000094526"/>
    </source>
</evidence>
<accession>A0A1C1C8U7</accession>
<proteinExistence type="predicted"/>
<dbReference type="Proteomes" id="UP000094526">
    <property type="component" value="Unassembled WGS sequence"/>
</dbReference>
<dbReference type="eggNOG" id="ENOG502RW27">
    <property type="taxonomic scope" value="Eukaryota"/>
</dbReference>
<feature type="region of interest" description="Disordered" evidence="1">
    <location>
        <begin position="71"/>
        <end position="119"/>
    </location>
</feature>
<dbReference type="VEuPathDB" id="FungiDB:G647_07576"/>
<reference evidence="4" key="1">
    <citation type="submission" date="2015-07" db="EMBL/GenBank/DDBJ databases">
        <authorList>
            <person name="Teixeira M.M."/>
            <person name="Souza R.C."/>
            <person name="Almeida L.G."/>
            <person name="Vicente V.A."/>
            <person name="de Hoog S."/>
            <person name="Bocca A.L."/>
            <person name="de Almeida S.R."/>
            <person name="Vasconcelos A.T."/>
            <person name="Felipe M.S."/>
        </authorList>
    </citation>
    <scope>NUCLEOTIDE SEQUENCE [LARGE SCALE GENOMIC DNA]</scope>
    <source>
        <strain evidence="4">KSF</strain>
    </source>
</reference>
<dbReference type="PANTHER" id="PTHR43546:SF7">
    <property type="entry name" value="METALLO-BETA-LACTAMASE DOMAIN-CONTAINING PROTEIN"/>
    <property type="match status" value="1"/>
</dbReference>
<dbReference type="Gene3D" id="3.60.15.10">
    <property type="entry name" value="Ribonuclease Z/Hydroxyacylglutathione hydrolase-like"/>
    <property type="match status" value="1"/>
</dbReference>
<name>A0A1C1C8U7_9EURO</name>
<keyword evidence="4" id="KW-1185">Reference proteome</keyword>
<organism evidence="3 4">
    <name type="scientific">Cladophialophora carrionii</name>
    <dbReference type="NCBI Taxonomy" id="86049"/>
    <lineage>
        <taxon>Eukaryota</taxon>
        <taxon>Fungi</taxon>
        <taxon>Dikarya</taxon>
        <taxon>Ascomycota</taxon>
        <taxon>Pezizomycotina</taxon>
        <taxon>Eurotiomycetes</taxon>
        <taxon>Chaetothyriomycetidae</taxon>
        <taxon>Chaetothyriales</taxon>
        <taxon>Herpotrichiellaceae</taxon>
        <taxon>Cladophialophora</taxon>
    </lineage>
</organism>
<dbReference type="OrthoDB" id="332863at2759"/>
<evidence type="ECO:0000259" key="2">
    <source>
        <dbReference type="Pfam" id="PF12706"/>
    </source>
</evidence>
<dbReference type="AlphaFoldDB" id="A0A1C1C8U7"/>
<feature type="compositionally biased region" description="Basic and acidic residues" evidence="1">
    <location>
        <begin position="80"/>
        <end position="101"/>
    </location>
</feature>
<feature type="compositionally biased region" description="Polar residues" evidence="1">
    <location>
        <begin position="104"/>
        <end position="119"/>
    </location>
</feature>
<dbReference type="SUPFAM" id="SSF56281">
    <property type="entry name" value="Metallo-hydrolase/oxidoreductase"/>
    <property type="match status" value="1"/>
</dbReference>
<comment type="caution">
    <text evidence="3">The sequence shown here is derived from an EMBL/GenBank/DDBJ whole genome shotgun (WGS) entry which is preliminary data.</text>
</comment>
<protein>
    <recommendedName>
        <fullName evidence="2">Metallo-beta-lactamase domain-containing protein</fullName>
    </recommendedName>
</protein>
<feature type="domain" description="Metallo-beta-lactamase" evidence="2">
    <location>
        <begin position="159"/>
        <end position="381"/>
    </location>
</feature>